<comment type="caution">
    <text evidence="1">The sequence shown here is derived from an EMBL/GenBank/DDBJ whole genome shotgun (WGS) entry which is preliminary data.</text>
</comment>
<name>A0ABS8UY18_DATST</name>
<dbReference type="Proteomes" id="UP000823775">
    <property type="component" value="Unassembled WGS sequence"/>
</dbReference>
<sequence length="148" mass="17114">MEMLVFQGWEHLFKLAMPSMYESEVIEFYEHLMYTKDEDTIFAIILPRVDGEHLLHAILDLFLMDALTTFQPVNLLALMIENMLKVKVIKDGRYGLGFSYLLTRPSVKGATGEPGAIQNLQVQNAQLKVENVVLRKQVEDQTYQMLKY</sequence>
<reference evidence="1 2" key="1">
    <citation type="journal article" date="2021" name="BMC Genomics">
        <title>Datura genome reveals duplications of psychoactive alkaloid biosynthetic genes and high mutation rate following tissue culture.</title>
        <authorList>
            <person name="Rajewski A."/>
            <person name="Carter-House D."/>
            <person name="Stajich J."/>
            <person name="Litt A."/>
        </authorList>
    </citation>
    <scope>NUCLEOTIDE SEQUENCE [LARGE SCALE GENOMIC DNA]</scope>
    <source>
        <strain evidence="1">AR-01</strain>
    </source>
</reference>
<keyword evidence="2" id="KW-1185">Reference proteome</keyword>
<protein>
    <submittedName>
        <fullName evidence="1">Uncharacterized protein</fullName>
    </submittedName>
</protein>
<proteinExistence type="predicted"/>
<dbReference type="EMBL" id="JACEIK010002794">
    <property type="protein sequence ID" value="MCD9638903.1"/>
    <property type="molecule type" value="Genomic_DNA"/>
</dbReference>
<organism evidence="1 2">
    <name type="scientific">Datura stramonium</name>
    <name type="common">Jimsonweed</name>
    <name type="synonym">Common thornapple</name>
    <dbReference type="NCBI Taxonomy" id="4076"/>
    <lineage>
        <taxon>Eukaryota</taxon>
        <taxon>Viridiplantae</taxon>
        <taxon>Streptophyta</taxon>
        <taxon>Embryophyta</taxon>
        <taxon>Tracheophyta</taxon>
        <taxon>Spermatophyta</taxon>
        <taxon>Magnoliopsida</taxon>
        <taxon>eudicotyledons</taxon>
        <taxon>Gunneridae</taxon>
        <taxon>Pentapetalae</taxon>
        <taxon>asterids</taxon>
        <taxon>lamiids</taxon>
        <taxon>Solanales</taxon>
        <taxon>Solanaceae</taxon>
        <taxon>Solanoideae</taxon>
        <taxon>Datureae</taxon>
        <taxon>Datura</taxon>
    </lineage>
</organism>
<evidence type="ECO:0000313" key="2">
    <source>
        <dbReference type="Proteomes" id="UP000823775"/>
    </source>
</evidence>
<evidence type="ECO:0000313" key="1">
    <source>
        <dbReference type="EMBL" id="MCD9638903.1"/>
    </source>
</evidence>
<gene>
    <name evidence="1" type="ORF">HAX54_023075</name>
</gene>
<accession>A0ABS8UY18</accession>